<keyword evidence="2" id="KW-0479">Metal-binding</keyword>
<dbReference type="Gene3D" id="3.10.20.30">
    <property type="match status" value="1"/>
</dbReference>
<evidence type="ECO:0000256" key="3">
    <source>
        <dbReference type="ARBA" id="ARBA00023002"/>
    </source>
</evidence>
<keyword evidence="3" id="KW-0560">Oxidoreductase</keyword>
<dbReference type="InterPro" id="IPR051452">
    <property type="entry name" value="Diverse_Oxidoreductases"/>
</dbReference>
<dbReference type="InterPro" id="IPR012675">
    <property type="entry name" value="Beta-grasp_dom_sf"/>
</dbReference>
<dbReference type="GO" id="GO:0046872">
    <property type="term" value="F:metal ion binding"/>
    <property type="evidence" value="ECO:0007669"/>
    <property type="project" value="UniProtKB-KW"/>
</dbReference>
<protein>
    <submittedName>
        <fullName evidence="8">2Fe-2S iron-sulfur cluster binding domain-containing protein</fullName>
    </submittedName>
</protein>
<dbReference type="PANTHER" id="PTHR44379:SF2">
    <property type="entry name" value="BLR6218 PROTEIN"/>
    <property type="match status" value="1"/>
</dbReference>
<dbReference type="InterPro" id="IPR006058">
    <property type="entry name" value="2Fe2S_fd_BS"/>
</dbReference>
<proteinExistence type="predicted"/>
<dbReference type="Proteomes" id="UP000198641">
    <property type="component" value="Unassembled WGS sequence"/>
</dbReference>
<keyword evidence="9" id="KW-1185">Reference proteome</keyword>
<dbReference type="InterPro" id="IPR002888">
    <property type="entry name" value="2Fe-2S-bd"/>
</dbReference>
<evidence type="ECO:0000256" key="1">
    <source>
        <dbReference type="ARBA" id="ARBA00022714"/>
    </source>
</evidence>
<dbReference type="Gene3D" id="1.10.150.120">
    <property type="entry name" value="[2Fe-2S]-binding domain"/>
    <property type="match status" value="1"/>
</dbReference>
<keyword evidence="4" id="KW-0408">Iron</keyword>
<evidence type="ECO:0000259" key="7">
    <source>
        <dbReference type="PROSITE" id="PS51085"/>
    </source>
</evidence>
<name>A0A1G7V8D7_9GAMM</name>
<evidence type="ECO:0000256" key="5">
    <source>
        <dbReference type="ARBA" id="ARBA00023014"/>
    </source>
</evidence>
<evidence type="ECO:0000256" key="6">
    <source>
        <dbReference type="SAM" id="MobiDB-lite"/>
    </source>
</evidence>
<keyword evidence="5" id="KW-0411">Iron-sulfur</keyword>
<keyword evidence="1" id="KW-0001">2Fe-2S</keyword>
<dbReference type="AlphaFoldDB" id="A0A1G7V8D7"/>
<dbReference type="InterPro" id="IPR036884">
    <property type="entry name" value="2Fe-2S-bd_dom_sf"/>
</dbReference>
<dbReference type="InterPro" id="IPR036010">
    <property type="entry name" value="2Fe-2S_ferredoxin-like_sf"/>
</dbReference>
<dbReference type="EMBL" id="FNCI01000019">
    <property type="protein sequence ID" value="SDG55609.1"/>
    <property type="molecule type" value="Genomic_DNA"/>
</dbReference>
<dbReference type="PANTHER" id="PTHR44379">
    <property type="entry name" value="OXIDOREDUCTASE WITH IRON-SULFUR SUBUNIT"/>
    <property type="match status" value="1"/>
</dbReference>
<dbReference type="InterPro" id="IPR001041">
    <property type="entry name" value="2Fe-2S_ferredoxin-type"/>
</dbReference>
<gene>
    <name evidence="8" type="ORF">SAMN05216571_11940</name>
</gene>
<organism evidence="8 9">
    <name type="scientific">Onishia taeanensis</name>
    <dbReference type="NCBI Taxonomy" id="284577"/>
    <lineage>
        <taxon>Bacteria</taxon>
        <taxon>Pseudomonadati</taxon>
        <taxon>Pseudomonadota</taxon>
        <taxon>Gammaproteobacteria</taxon>
        <taxon>Oceanospirillales</taxon>
        <taxon>Halomonadaceae</taxon>
        <taxon>Onishia</taxon>
    </lineage>
</organism>
<dbReference type="GO" id="GO:0051537">
    <property type="term" value="F:2 iron, 2 sulfur cluster binding"/>
    <property type="evidence" value="ECO:0007669"/>
    <property type="project" value="UniProtKB-KW"/>
</dbReference>
<feature type="region of interest" description="Disordered" evidence="6">
    <location>
        <begin position="223"/>
        <end position="242"/>
    </location>
</feature>
<accession>A0A1G7V8D7</accession>
<dbReference type="SUPFAM" id="SSF54292">
    <property type="entry name" value="2Fe-2S ferredoxin-like"/>
    <property type="match status" value="1"/>
</dbReference>
<dbReference type="PROSITE" id="PS51085">
    <property type="entry name" value="2FE2S_FER_2"/>
    <property type="match status" value="1"/>
</dbReference>
<dbReference type="Pfam" id="PF01799">
    <property type="entry name" value="Fer2_2"/>
    <property type="match status" value="1"/>
</dbReference>
<sequence length="242" mass="26049">MQEVRVKGVANKWGVKKCVEWTSWVAVDTTPQPAKLVCDTILHHQTPAHGAHSAQSAADDYLRRIPLASFTLNGKPVSVEVSAQTPLLWVLRDHLGMTGTKFGCGIAQCGACTVHLNGSATRTCVLPVSAAEGGDVVTIEGLSDNDDHPLQQAWREYQVPQCGYCQSGQIMQAADFLSRTPDPSDEQITQAMAGNLCRCMAYVRIHRAVKRAAEIGQASQASTAGVGVFDPSREQEVNHGQV</sequence>
<feature type="domain" description="2Fe-2S ferredoxin-type" evidence="7">
    <location>
        <begin position="66"/>
        <end position="142"/>
    </location>
</feature>
<reference evidence="8 9" key="1">
    <citation type="submission" date="2016-10" db="EMBL/GenBank/DDBJ databases">
        <authorList>
            <person name="de Groot N.N."/>
        </authorList>
    </citation>
    <scope>NUCLEOTIDE SEQUENCE [LARGE SCALE GENOMIC DNA]</scope>
    <source>
        <strain evidence="8 9">BH539</strain>
    </source>
</reference>
<dbReference type="PROSITE" id="PS00197">
    <property type="entry name" value="2FE2S_FER_1"/>
    <property type="match status" value="1"/>
</dbReference>
<evidence type="ECO:0000313" key="9">
    <source>
        <dbReference type="Proteomes" id="UP000198641"/>
    </source>
</evidence>
<evidence type="ECO:0000256" key="2">
    <source>
        <dbReference type="ARBA" id="ARBA00022723"/>
    </source>
</evidence>
<dbReference type="SUPFAM" id="SSF47741">
    <property type="entry name" value="CO dehydrogenase ISP C-domain like"/>
    <property type="match status" value="1"/>
</dbReference>
<dbReference type="GO" id="GO:0016491">
    <property type="term" value="F:oxidoreductase activity"/>
    <property type="evidence" value="ECO:0007669"/>
    <property type="project" value="UniProtKB-KW"/>
</dbReference>
<evidence type="ECO:0000256" key="4">
    <source>
        <dbReference type="ARBA" id="ARBA00023004"/>
    </source>
</evidence>
<dbReference type="CDD" id="cd00207">
    <property type="entry name" value="fer2"/>
    <property type="match status" value="1"/>
</dbReference>
<dbReference type="Pfam" id="PF00111">
    <property type="entry name" value="Fer2"/>
    <property type="match status" value="1"/>
</dbReference>
<evidence type="ECO:0000313" key="8">
    <source>
        <dbReference type="EMBL" id="SDG55609.1"/>
    </source>
</evidence>
<dbReference type="STRING" id="284577.SAMN05216571_11940"/>
<feature type="compositionally biased region" description="Basic and acidic residues" evidence="6">
    <location>
        <begin position="231"/>
        <end position="242"/>
    </location>
</feature>